<dbReference type="Pfam" id="PF00266">
    <property type="entry name" value="Aminotran_5"/>
    <property type="match status" value="1"/>
</dbReference>
<dbReference type="SUPFAM" id="SSF53383">
    <property type="entry name" value="PLP-dependent transferases"/>
    <property type="match status" value="1"/>
</dbReference>
<dbReference type="PIRSF" id="PIRSF005572">
    <property type="entry name" value="NifS"/>
    <property type="match status" value="1"/>
</dbReference>
<evidence type="ECO:0000256" key="5">
    <source>
        <dbReference type="ARBA" id="ARBA00023004"/>
    </source>
</evidence>
<dbReference type="GO" id="GO:0051536">
    <property type="term" value="F:iron-sulfur cluster binding"/>
    <property type="evidence" value="ECO:0007669"/>
    <property type="project" value="UniProtKB-KW"/>
</dbReference>
<comment type="cofactor">
    <cofactor evidence="1 7">
        <name>pyridoxal 5'-phosphate</name>
        <dbReference type="ChEBI" id="CHEBI:597326"/>
    </cofactor>
</comment>
<protein>
    <recommendedName>
        <fullName evidence="8">Aminotransferase class V domain-containing protein</fullName>
    </recommendedName>
</protein>
<keyword evidence="3" id="KW-0479">Metal-binding</keyword>
<evidence type="ECO:0000256" key="4">
    <source>
        <dbReference type="ARBA" id="ARBA00022898"/>
    </source>
</evidence>
<dbReference type="InterPro" id="IPR000192">
    <property type="entry name" value="Aminotrans_V_dom"/>
</dbReference>
<dbReference type="GO" id="GO:0003824">
    <property type="term" value="F:catalytic activity"/>
    <property type="evidence" value="ECO:0007669"/>
    <property type="project" value="UniProtKB-ARBA"/>
</dbReference>
<dbReference type="KEGG" id="fpn:ABE65_014930"/>
<dbReference type="InterPro" id="IPR016454">
    <property type="entry name" value="Cysteine_dSase"/>
</dbReference>
<dbReference type="PANTHER" id="PTHR11601:SF36">
    <property type="entry name" value="CYSTEINE DESULFURASE NIFS-RELATED"/>
    <property type="match status" value="1"/>
</dbReference>
<comment type="similarity">
    <text evidence="2">Belongs to the class-V pyridoxal-phosphate-dependent aminotransferase family. NifS/IscS subfamily.</text>
</comment>
<dbReference type="AlphaFoldDB" id="A0A160INS1"/>
<evidence type="ECO:0000256" key="1">
    <source>
        <dbReference type="ARBA" id="ARBA00001933"/>
    </source>
</evidence>
<name>A0A160INS1_9BACL</name>
<evidence type="ECO:0000259" key="8">
    <source>
        <dbReference type="Pfam" id="PF00266"/>
    </source>
</evidence>
<accession>A0A160INS1</accession>
<keyword evidence="4" id="KW-0663">Pyridoxal phosphate</keyword>
<dbReference type="NCBIfam" id="NF002806">
    <property type="entry name" value="PRK02948.1"/>
    <property type="match status" value="1"/>
</dbReference>
<evidence type="ECO:0000313" key="9">
    <source>
        <dbReference type="EMBL" id="ANC78018.1"/>
    </source>
</evidence>
<dbReference type="InterPro" id="IPR015424">
    <property type="entry name" value="PyrdxlP-dep_Trfase"/>
</dbReference>
<feature type="domain" description="Aminotransferase class V" evidence="8">
    <location>
        <begin position="2"/>
        <end position="363"/>
    </location>
</feature>
<dbReference type="RefSeq" id="WP_066396514.1">
    <property type="nucleotide sequence ID" value="NZ_CP015378.1"/>
</dbReference>
<evidence type="ECO:0000256" key="6">
    <source>
        <dbReference type="ARBA" id="ARBA00023014"/>
    </source>
</evidence>
<dbReference type="PROSITE" id="PS00595">
    <property type="entry name" value="AA_TRANSFER_CLASS_5"/>
    <property type="match status" value="1"/>
</dbReference>
<evidence type="ECO:0000256" key="7">
    <source>
        <dbReference type="RuleBase" id="RU004504"/>
    </source>
</evidence>
<dbReference type="GO" id="GO:0046872">
    <property type="term" value="F:metal ion binding"/>
    <property type="evidence" value="ECO:0007669"/>
    <property type="project" value="UniProtKB-KW"/>
</dbReference>
<dbReference type="STRING" id="1221500.ABE65_014930"/>
<keyword evidence="10" id="KW-1185">Reference proteome</keyword>
<organism evidence="9 10">
    <name type="scientific">Fictibacillus phosphorivorans</name>
    <dbReference type="NCBI Taxonomy" id="1221500"/>
    <lineage>
        <taxon>Bacteria</taxon>
        <taxon>Bacillati</taxon>
        <taxon>Bacillota</taxon>
        <taxon>Bacilli</taxon>
        <taxon>Bacillales</taxon>
        <taxon>Fictibacillaceae</taxon>
        <taxon>Fictibacillus</taxon>
    </lineage>
</organism>
<dbReference type="PANTHER" id="PTHR11601">
    <property type="entry name" value="CYSTEINE DESULFURYLASE FAMILY MEMBER"/>
    <property type="match status" value="1"/>
</dbReference>
<keyword evidence="5" id="KW-0408">Iron</keyword>
<keyword evidence="6" id="KW-0411">Iron-sulfur</keyword>
<dbReference type="Gene3D" id="3.40.640.10">
    <property type="entry name" value="Type I PLP-dependent aspartate aminotransferase-like (Major domain)"/>
    <property type="match status" value="1"/>
</dbReference>
<dbReference type="Proteomes" id="UP000076623">
    <property type="component" value="Chromosome"/>
</dbReference>
<sequence>MIYLDYAATTPLSDSALSAFVQTSKTYFQNTESLHEGGLAARDLLEHARRTLAELLGKDSEGIYFTGGGSDGNFLAVTSLAHGANDKGKHIISSNIEHPSVDYVLRFLENNGYEITRIPVQKNGKISINTLLSSIRPDTTLVTIQHVNSETGIVQNIKEISERLKERDVLFHSDCVQSFGKWDNRYFRSMHIDAFTMSAHKIHGPKGTGAVYISPSVHIAPLLSEVTHERGFRAGTVDLPSIAAFVTAAEEAFHLQHEHYQHAVDMRKQFISSILTDKSIVFEGHDDSSPFIIPIRTKGMEGQIVMQELDRLKIAVSTGSACKNGQQAPSKTLLALGRSESEAHELVRISTSHQTTSEEITLLGKALIEITNTFRSVSEVITR</sequence>
<evidence type="ECO:0000256" key="3">
    <source>
        <dbReference type="ARBA" id="ARBA00022723"/>
    </source>
</evidence>
<proteinExistence type="inferred from homology"/>
<dbReference type="InterPro" id="IPR020578">
    <property type="entry name" value="Aminotrans_V_PyrdxlP_BS"/>
</dbReference>
<dbReference type="InterPro" id="IPR015422">
    <property type="entry name" value="PyrdxlP-dep_Trfase_small"/>
</dbReference>
<dbReference type="Gene3D" id="3.90.1150.10">
    <property type="entry name" value="Aspartate Aminotransferase, domain 1"/>
    <property type="match status" value="1"/>
</dbReference>
<evidence type="ECO:0000256" key="2">
    <source>
        <dbReference type="ARBA" id="ARBA00006490"/>
    </source>
</evidence>
<dbReference type="EMBL" id="CP015378">
    <property type="protein sequence ID" value="ANC78018.1"/>
    <property type="molecule type" value="Genomic_DNA"/>
</dbReference>
<evidence type="ECO:0000313" key="10">
    <source>
        <dbReference type="Proteomes" id="UP000076623"/>
    </source>
</evidence>
<dbReference type="InterPro" id="IPR015421">
    <property type="entry name" value="PyrdxlP-dep_Trfase_major"/>
</dbReference>
<reference evidence="9 10" key="1">
    <citation type="submission" date="2016-04" db="EMBL/GenBank/DDBJ databases">
        <title>Complete genome sequence of Fictibacillus phosphorivorans G25-29, a strain toxic to nematodes.</title>
        <authorList>
            <person name="Zheng Z."/>
        </authorList>
    </citation>
    <scope>NUCLEOTIDE SEQUENCE [LARGE SCALE GENOMIC DNA]</scope>
    <source>
        <strain evidence="9 10">G25-29</strain>
    </source>
</reference>
<gene>
    <name evidence="9" type="ORF">ABE65_014930</name>
</gene>